<evidence type="ECO:0000256" key="7">
    <source>
        <dbReference type="ARBA" id="ARBA00022723"/>
    </source>
</evidence>
<feature type="domain" description="4Fe-4S ferredoxin-type" evidence="13">
    <location>
        <begin position="150"/>
        <end position="180"/>
    </location>
</feature>
<dbReference type="PROSITE" id="PS00197">
    <property type="entry name" value="2FE2S_FER_1"/>
    <property type="match status" value="1"/>
</dbReference>
<dbReference type="PROSITE" id="PS51085">
    <property type="entry name" value="2FE2S_FER_2"/>
    <property type="match status" value="1"/>
</dbReference>
<dbReference type="PANTHER" id="PTHR11921:SF29">
    <property type="entry name" value="SUCCINATE DEHYDROGENASE [UBIQUINONE] IRON-SULFUR SUBUNIT, MITOCHONDRIAL"/>
    <property type="match status" value="1"/>
</dbReference>
<keyword evidence="15" id="KW-1185">Reference proteome</keyword>
<dbReference type="InterPro" id="IPR009051">
    <property type="entry name" value="Helical_ferredxn"/>
</dbReference>
<dbReference type="GO" id="GO:0051538">
    <property type="term" value="F:3 iron, 4 sulfur cluster binding"/>
    <property type="evidence" value="ECO:0007669"/>
    <property type="project" value="UniProtKB-KW"/>
</dbReference>
<dbReference type="InterPro" id="IPR025192">
    <property type="entry name" value="Succ_DH/fum_Rdtase_N"/>
</dbReference>
<dbReference type="OrthoDB" id="9804391at2"/>
<dbReference type="GO" id="GO:0006099">
    <property type="term" value="P:tricarboxylic acid cycle"/>
    <property type="evidence" value="ECO:0007669"/>
    <property type="project" value="InterPro"/>
</dbReference>
<dbReference type="InterPro" id="IPR006058">
    <property type="entry name" value="2Fe2S_fd_BS"/>
</dbReference>
<evidence type="ECO:0000313" key="14">
    <source>
        <dbReference type="EMBL" id="ABM58260.1"/>
    </source>
</evidence>
<evidence type="ECO:0000259" key="13">
    <source>
        <dbReference type="PROSITE" id="PS51379"/>
    </source>
</evidence>
<evidence type="ECO:0000313" key="15">
    <source>
        <dbReference type="Proteomes" id="UP000000374"/>
    </source>
</evidence>
<keyword evidence="6 11" id="KW-0001">2Fe-2S</keyword>
<evidence type="ECO:0000256" key="9">
    <source>
        <dbReference type="ARBA" id="ARBA00023004"/>
    </source>
</evidence>
<comment type="pathway">
    <text evidence="1">Carbohydrate metabolism; tricarboxylic acid cycle; fumarate from succinate (bacterial route): step 1/1.</text>
</comment>
<name>A1WKV3_VEREI</name>
<evidence type="ECO:0000256" key="11">
    <source>
        <dbReference type="RuleBase" id="RU361237"/>
    </source>
</evidence>
<dbReference type="GO" id="GO:0051539">
    <property type="term" value="F:4 iron, 4 sulfur cluster binding"/>
    <property type="evidence" value="ECO:0007669"/>
    <property type="project" value="UniProtKB-KW"/>
</dbReference>
<evidence type="ECO:0000256" key="3">
    <source>
        <dbReference type="ARBA" id="ARBA00012792"/>
    </source>
</evidence>
<dbReference type="InterPro" id="IPR012675">
    <property type="entry name" value="Beta-grasp_dom_sf"/>
</dbReference>
<evidence type="ECO:0000256" key="2">
    <source>
        <dbReference type="ARBA" id="ARBA00009433"/>
    </source>
</evidence>
<keyword evidence="5 11" id="KW-0004">4Fe-4S</keyword>
<dbReference type="GeneID" id="76461052"/>
<dbReference type="AlphaFoldDB" id="A1WKV3"/>
<dbReference type="PANTHER" id="PTHR11921">
    <property type="entry name" value="SUCCINATE DEHYDROGENASE IRON-SULFUR PROTEIN"/>
    <property type="match status" value="1"/>
</dbReference>
<comment type="cofactor">
    <cofactor evidence="11">
        <name>[4Fe-4S] cluster</name>
        <dbReference type="ChEBI" id="CHEBI:49883"/>
    </cofactor>
    <text evidence="11">Binds 1 [4Fe-4S] cluster.</text>
</comment>
<dbReference type="KEGG" id="vei:Veis_2515"/>
<dbReference type="EC" id="1.3.5.1" evidence="3 11"/>
<accession>A1WKV3</accession>
<dbReference type="HOGENOM" id="CLU_044838_3_3_4"/>
<dbReference type="InterPro" id="IPR050573">
    <property type="entry name" value="SDH/FRD_Iron-Sulfur"/>
</dbReference>
<dbReference type="RefSeq" id="WP_011810261.1">
    <property type="nucleotide sequence ID" value="NC_008786.1"/>
</dbReference>
<evidence type="ECO:0000256" key="10">
    <source>
        <dbReference type="ARBA" id="ARBA00023014"/>
    </source>
</evidence>
<evidence type="ECO:0000256" key="8">
    <source>
        <dbReference type="ARBA" id="ARBA00023002"/>
    </source>
</evidence>
<dbReference type="InterPro" id="IPR004489">
    <property type="entry name" value="Succ_DH/fum_Rdtase_Fe-S"/>
</dbReference>
<comment type="cofactor">
    <cofactor evidence="11">
        <name>[3Fe-4S] cluster</name>
        <dbReference type="ChEBI" id="CHEBI:21137"/>
    </cofactor>
    <text evidence="11">Binds 1 [3Fe-4S] cluster.</text>
</comment>
<organism evidence="14 15">
    <name type="scientific">Verminephrobacter eiseniae (strain EF01-2)</name>
    <dbReference type="NCBI Taxonomy" id="391735"/>
    <lineage>
        <taxon>Bacteria</taxon>
        <taxon>Pseudomonadati</taxon>
        <taxon>Pseudomonadota</taxon>
        <taxon>Betaproteobacteria</taxon>
        <taxon>Burkholderiales</taxon>
        <taxon>Comamonadaceae</taxon>
        <taxon>Verminephrobacter</taxon>
    </lineage>
</organism>
<gene>
    <name evidence="14" type="ordered locus">Veis_2515</name>
</gene>
<protein>
    <recommendedName>
        <fullName evidence="4 11">Succinate dehydrogenase iron-sulfur subunit</fullName>
        <ecNumber evidence="3 11">1.3.5.1</ecNumber>
    </recommendedName>
</protein>
<dbReference type="Gene3D" id="1.10.1060.10">
    <property type="entry name" value="Alpha-helical ferredoxin"/>
    <property type="match status" value="1"/>
</dbReference>
<dbReference type="Proteomes" id="UP000000374">
    <property type="component" value="Chromosome"/>
</dbReference>
<evidence type="ECO:0000256" key="4">
    <source>
        <dbReference type="ARBA" id="ARBA00022131"/>
    </source>
</evidence>
<feature type="domain" description="2Fe-2S ferredoxin-type" evidence="12">
    <location>
        <begin position="15"/>
        <end position="107"/>
    </location>
</feature>
<evidence type="ECO:0000256" key="1">
    <source>
        <dbReference type="ARBA" id="ARBA00004894"/>
    </source>
</evidence>
<dbReference type="STRING" id="391735.Veis_2515"/>
<dbReference type="EMBL" id="CP000542">
    <property type="protein sequence ID" value="ABM58260.1"/>
    <property type="molecule type" value="Genomic_DNA"/>
</dbReference>
<dbReference type="GO" id="GO:0022904">
    <property type="term" value="P:respiratory electron transport chain"/>
    <property type="evidence" value="ECO:0007669"/>
    <property type="project" value="TreeGrafter"/>
</dbReference>
<keyword evidence="7 11" id="KW-0479">Metal-binding</keyword>
<evidence type="ECO:0000256" key="6">
    <source>
        <dbReference type="ARBA" id="ARBA00022714"/>
    </source>
</evidence>
<dbReference type="SUPFAM" id="SSF54292">
    <property type="entry name" value="2Fe-2S ferredoxin-like"/>
    <property type="match status" value="1"/>
</dbReference>
<dbReference type="InterPro" id="IPR017896">
    <property type="entry name" value="4Fe4S_Fe-S-bd"/>
</dbReference>
<dbReference type="eggNOG" id="COG0479">
    <property type="taxonomic scope" value="Bacteria"/>
</dbReference>
<keyword evidence="10 11" id="KW-0411">Iron-sulfur</keyword>
<dbReference type="InterPro" id="IPR001041">
    <property type="entry name" value="2Fe-2S_ferredoxin-type"/>
</dbReference>
<keyword evidence="11" id="KW-0003">3Fe-4S</keyword>
<sequence>METKTHAASTRDPQRMLSVRIDRGRHAGAGDYASYLIPWRENQTILDVVTEIQRTLEPTLSYRFACRVGVCGSCAMTVNGRPRWTCRTHVRRVEEDGQIVIEPLRNMPRIKDLVVDMSGFFDKWKKAGNRFVGTATRNDPPANIAPQSRRRKLADAAIECINCGVCHAACDVVAWDRQYLGPAALNRAWSLFNDERHADPRAVLRQASAGSGCNACHSQGNCMTHCPVHLSPTGSIAGLKKNALMLFLQGG</sequence>
<reference evidence="15" key="1">
    <citation type="submission" date="2006-12" db="EMBL/GenBank/DDBJ databases">
        <title>Complete sequence of chromosome 1 of Verminephrobacter eiseniae EF01-2.</title>
        <authorList>
            <person name="Copeland A."/>
            <person name="Lucas S."/>
            <person name="Lapidus A."/>
            <person name="Barry K."/>
            <person name="Detter J.C."/>
            <person name="Glavina del Rio T."/>
            <person name="Dalin E."/>
            <person name="Tice H."/>
            <person name="Pitluck S."/>
            <person name="Chertkov O."/>
            <person name="Brettin T."/>
            <person name="Bruce D."/>
            <person name="Han C."/>
            <person name="Tapia R."/>
            <person name="Gilna P."/>
            <person name="Schmutz J."/>
            <person name="Larimer F."/>
            <person name="Land M."/>
            <person name="Hauser L."/>
            <person name="Kyrpides N."/>
            <person name="Kim E."/>
            <person name="Stahl D."/>
            <person name="Richardson P."/>
        </authorList>
    </citation>
    <scope>NUCLEOTIDE SEQUENCE [LARGE SCALE GENOMIC DNA]</scope>
    <source>
        <strain evidence="15">EF01-2</strain>
    </source>
</reference>
<proteinExistence type="inferred from homology"/>
<dbReference type="GO" id="GO:0051537">
    <property type="term" value="F:2 iron, 2 sulfur cluster binding"/>
    <property type="evidence" value="ECO:0007669"/>
    <property type="project" value="UniProtKB-KW"/>
</dbReference>
<dbReference type="GO" id="GO:0009055">
    <property type="term" value="F:electron transfer activity"/>
    <property type="evidence" value="ECO:0007669"/>
    <property type="project" value="InterPro"/>
</dbReference>
<evidence type="ECO:0000259" key="12">
    <source>
        <dbReference type="PROSITE" id="PS51085"/>
    </source>
</evidence>
<dbReference type="Pfam" id="PF13534">
    <property type="entry name" value="Fer4_17"/>
    <property type="match status" value="1"/>
</dbReference>
<comment type="catalytic activity">
    <reaction evidence="11">
        <text>a quinone + succinate = fumarate + a quinol</text>
        <dbReference type="Rhea" id="RHEA:40523"/>
        <dbReference type="ChEBI" id="CHEBI:24646"/>
        <dbReference type="ChEBI" id="CHEBI:29806"/>
        <dbReference type="ChEBI" id="CHEBI:30031"/>
        <dbReference type="ChEBI" id="CHEBI:132124"/>
        <dbReference type="EC" id="1.3.5.1"/>
    </reaction>
</comment>
<dbReference type="InterPro" id="IPR036010">
    <property type="entry name" value="2Fe-2S_ferredoxin-like_sf"/>
</dbReference>
<keyword evidence="9 11" id="KW-0408">Iron</keyword>
<comment type="cofactor">
    <cofactor evidence="11">
        <name>[2Fe-2S] cluster</name>
        <dbReference type="ChEBI" id="CHEBI:190135"/>
    </cofactor>
    <text evidence="11">Binds 1 [2Fe-2S] cluster.</text>
</comment>
<dbReference type="Gene3D" id="3.10.20.30">
    <property type="match status" value="1"/>
</dbReference>
<evidence type="ECO:0000256" key="5">
    <source>
        <dbReference type="ARBA" id="ARBA00022485"/>
    </source>
</evidence>
<keyword evidence="8 14" id="KW-0560">Oxidoreductase</keyword>
<comment type="similarity">
    <text evidence="2 11">Belongs to the succinate dehydrogenase/fumarate reductase iron-sulfur protein family.</text>
</comment>
<dbReference type="SUPFAM" id="SSF46548">
    <property type="entry name" value="alpha-helical ferredoxin"/>
    <property type="match status" value="1"/>
</dbReference>
<dbReference type="Pfam" id="PF13085">
    <property type="entry name" value="Fer2_3"/>
    <property type="match status" value="1"/>
</dbReference>
<dbReference type="NCBIfam" id="TIGR00384">
    <property type="entry name" value="dhsB"/>
    <property type="match status" value="1"/>
</dbReference>
<dbReference type="PROSITE" id="PS51379">
    <property type="entry name" value="4FE4S_FER_2"/>
    <property type="match status" value="1"/>
</dbReference>
<dbReference type="GO" id="GO:0046872">
    <property type="term" value="F:metal ion binding"/>
    <property type="evidence" value="ECO:0007669"/>
    <property type="project" value="UniProtKB-KW"/>
</dbReference>
<dbReference type="CDD" id="cd00207">
    <property type="entry name" value="fer2"/>
    <property type="match status" value="1"/>
</dbReference>
<dbReference type="GO" id="GO:0008177">
    <property type="term" value="F:succinate dehydrogenase (quinone) activity"/>
    <property type="evidence" value="ECO:0007669"/>
    <property type="project" value="UniProtKB-EC"/>
</dbReference>